<dbReference type="GO" id="GO:0046354">
    <property type="term" value="P:mannan biosynthetic process"/>
    <property type="evidence" value="ECO:0007669"/>
    <property type="project" value="TreeGrafter"/>
</dbReference>
<accession>A0A814UQ93</accession>
<dbReference type="AlphaFoldDB" id="A0A814UQ93"/>
<evidence type="ECO:0000256" key="10">
    <source>
        <dbReference type="ARBA" id="ARBA00023034"/>
    </source>
</evidence>
<sequence length="1104" mass="129111">MDYNQQNFPTIIELLEHEPNIDISICCFIKSECQTRTYLQKIDSNFDFKLNICHLLKPFPFKPVAVRSATFGEVLFLDCDVYVTRDREELFLSDPMYLRFGVRLYPDAYKSRQRRPVWKLFPTDCAQNESELDSAVILVNKNQVWNGLYMTKLINDNYPLFYKYVSDGDKDTFRLAFRYVKVEYYLVITPCAIGSFNGTRFCDLTLCKTDSLSQYIYFNFLSRVHIFKYKRITYFPFTLGYTRIGLGDPNNNTFVFRHCRLLNAPTSCFHILKQETVQLDEIDCFKGSIPLEEMDNHKYQLNESLPIGTLKNNEVLMSRTNHLMPHFIDNFIKFLSSIPPSGSHILSSPDSGHYRVYAQKLILEDDDDDDRHILIVCKKKKKKKKKMERLVILAMIIEVSLSTTSIKTFTTLEMKENLPVGTSLLQLNQQNHHEKYYLLNLSGFERKYFRIEHENLLIEKEIDREEFLQSKRCFDRSYCLIEIHILVNDGQLYFVIPIHIVDVNDNKPEFKNRFIHLKLEENSSNEHQIPIEGAFDGDEGVNGAIVYELDCSLMNKNHEMNCSNVFHLNILSRSQFINQYDQLLLRFGYLGEEEHVYKLIVNAFDCNPVEKCREGRRLNNSMMIEIEILNSDKEDIDFVKSKYEFIIKMETPLKKGANLGKVKTSQRRKTIFFQIDNEVIENDIKINEETGELTLLNEEILFNKTLISFSIKLFDSIKQKYLLRKTTIVFIYFRFQNQLKSISFSYFNQSSLIQRQNENHFLISSKNSIPSNEILFSIEILPSYYLFDQYFLYLDNTQTQFSLIFQRKNVYSLKLLQPSFSNNLFLQFSIEHQLTKELLSSQLIIQFQFVSNQENLCQENLFYELFDLSTEKSIGKLQVLKTTNETISSFSTFQISDENPNEIVIDQCQMNFTQLNSSLFLTQFRLCSSSSFSPSCFSIEKNISSSNDLLRLKERNSSIMKIVLSLTPIEIIFLSFGCVFILSIIMILTIICRLKGRRVCLEIKNYLFYGKKYGLSHAQSLSNAKMNQRVHSIVIRESHSPSIESIKEKIHTDGVSREESNSQQLNISNDSKSISDRILQETDQLFDLLVSNENLHLPRLASEV</sequence>
<organism evidence="16 17">
    <name type="scientific">Adineta ricciae</name>
    <name type="common">Rotifer</name>
    <dbReference type="NCBI Taxonomy" id="249248"/>
    <lineage>
        <taxon>Eukaryota</taxon>
        <taxon>Metazoa</taxon>
        <taxon>Spiralia</taxon>
        <taxon>Gnathifera</taxon>
        <taxon>Rotifera</taxon>
        <taxon>Eurotatoria</taxon>
        <taxon>Bdelloidea</taxon>
        <taxon>Adinetida</taxon>
        <taxon>Adinetidae</taxon>
        <taxon>Adineta</taxon>
    </lineage>
</organism>
<feature type="domain" description="Cadherin" evidence="15">
    <location>
        <begin position="406"/>
        <end position="510"/>
    </location>
</feature>
<evidence type="ECO:0000256" key="12">
    <source>
        <dbReference type="ARBA" id="ARBA00037847"/>
    </source>
</evidence>
<evidence type="ECO:0000313" key="17">
    <source>
        <dbReference type="Proteomes" id="UP000663852"/>
    </source>
</evidence>
<reference evidence="16" key="1">
    <citation type="submission" date="2021-02" db="EMBL/GenBank/DDBJ databases">
        <authorList>
            <person name="Nowell W R."/>
        </authorList>
    </citation>
    <scope>NUCLEOTIDE SEQUENCE</scope>
</reference>
<dbReference type="PANTHER" id="PTHR31646">
    <property type="entry name" value="ALPHA-1,2-MANNOSYLTRANSFERASE MNN2"/>
    <property type="match status" value="1"/>
</dbReference>
<name>A0A814UQ93_ADIRI</name>
<dbReference type="GO" id="GO:0007156">
    <property type="term" value="P:homophilic cell adhesion via plasma membrane adhesion molecules"/>
    <property type="evidence" value="ECO:0007669"/>
    <property type="project" value="InterPro"/>
</dbReference>
<dbReference type="InterPro" id="IPR022751">
    <property type="entry name" value="Alpha_mannosyltransferase"/>
</dbReference>
<dbReference type="OrthoDB" id="430354at2759"/>
<proteinExistence type="inferred from homology"/>
<evidence type="ECO:0000256" key="4">
    <source>
        <dbReference type="ARBA" id="ARBA00022679"/>
    </source>
</evidence>
<dbReference type="SUPFAM" id="SSF53448">
    <property type="entry name" value="Nucleotide-diphospho-sugar transferases"/>
    <property type="match status" value="1"/>
</dbReference>
<comment type="caution">
    <text evidence="16">The sequence shown here is derived from an EMBL/GenBank/DDBJ whole genome shotgun (WGS) entry which is preliminary data.</text>
</comment>
<evidence type="ECO:0000313" key="16">
    <source>
        <dbReference type="EMBL" id="CAF1177695.1"/>
    </source>
</evidence>
<evidence type="ECO:0000256" key="13">
    <source>
        <dbReference type="PROSITE-ProRule" id="PRU00043"/>
    </source>
</evidence>
<dbReference type="PROSITE" id="PS00232">
    <property type="entry name" value="CADHERIN_1"/>
    <property type="match status" value="1"/>
</dbReference>
<keyword evidence="9 14" id="KW-1133">Transmembrane helix</keyword>
<dbReference type="GO" id="GO:0000139">
    <property type="term" value="C:Golgi membrane"/>
    <property type="evidence" value="ECO:0007669"/>
    <property type="project" value="UniProtKB-SubCell"/>
</dbReference>
<keyword evidence="8" id="KW-0735">Signal-anchor</keyword>
<gene>
    <name evidence="16" type="ORF">EDS130_LOCUS24064</name>
</gene>
<evidence type="ECO:0000256" key="9">
    <source>
        <dbReference type="ARBA" id="ARBA00022989"/>
    </source>
</evidence>
<evidence type="ECO:0000256" key="14">
    <source>
        <dbReference type="SAM" id="Phobius"/>
    </source>
</evidence>
<dbReference type="Proteomes" id="UP000663852">
    <property type="component" value="Unassembled WGS sequence"/>
</dbReference>
<evidence type="ECO:0000256" key="1">
    <source>
        <dbReference type="ARBA" id="ARBA00004394"/>
    </source>
</evidence>
<dbReference type="Pfam" id="PF11051">
    <property type="entry name" value="Mannosyl_trans3"/>
    <property type="match status" value="2"/>
</dbReference>
<comment type="similarity">
    <text evidence="3">Belongs to the MNN1/MNT family.</text>
</comment>
<dbReference type="Gene3D" id="2.60.40.60">
    <property type="entry name" value="Cadherins"/>
    <property type="match status" value="2"/>
</dbReference>
<dbReference type="GO" id="GO:0005509">
    <property type="term" value="F:calcium ion binding"/>
    <property type="evidence" value="ECO:0007669"/>
    <property type="project" value="UniProtKB-UniRule"/>
</dbReference>
<dbReference type="InterPro" id="IPR002126">
    <property type="entry name" value="Cadherin-like_dom"/>
</dbReference>
<keyword evidence="11 14" id="KW-0472">Membrane</keyword>
<dbReference type="GO" id="GO:0000026">
    <property type="term" value="F:alpha-1,2-mannosyltransferase activity"/>
    <property type="evidence" value="ECO:0007669"/>
    <property type="project" value="TreeGrafter"/>
</dbReference>
<evidence type="ECO:0000259" key="15">
    <source>
        <dbReference type="PROSITE" id="PS50268"/>
    </source>
</evidence>
<evidence type="ECO:0000256" key="3">
    <source>
        <dbReference type="ARBA" id="ARBA00009105"/>
    </source>
</evidence>
<dbReference type="SUPFAM" id="SSF49313">
    <property type="entry name" value="Cadherin-like"/>
    <property type="match status" value="1"/>
</dbReference>
<dbReference type="GO" id="GO:0005886">
    <property type="term" value="C:plasma membrane"/>
    <property type="evidence" value="ECO:0007669"/>
    <property type="project" value="InterPro"/>
</dbReference>
<keyword evidence="7 13" id="KW-0106">Calcium</keyword>
<dbReference type="EMBL" id="CAJNOJ010000134">
    <property type="protein sequence ID" value="CAF1177695.1"/>
    <property type="molecule type" value="Genomic_DNA"/>
</dbReference>
<dbReference type="InterPro" id="IPR020894">
    <property type="entry name" value="Cadherin_CS"/>
</dbReference>
<comment type="subcellular location">
    <subcellularLocation>
        <location evidence="12">Endomembrane system</location>
        <topology evidence="12">Single-pass membrane protein</topology>
    </subcellularLocation>
    <subcellularLocation>
        <location evidence="1">Golgi apparatus membrane</location>
    </subcellularLocation>
    <subcellularLocation>
        <location evidence="2">Membrane</location>
        <topology evidence="2">Single-pass type II membrane protein</topology>
    </subcellularLocation>
</comment>
<dbReference type="InterPro" id="IPR015919">
    <property type="entry name" value="Cadherin-like_sf"/>
</dbReference>
<dbReference type="PROSITE" id="PS50268">
    <property type="entry name" value="CADHERIN_2"/>
    <property type="match status" value="1"/>
</dbReference>
<evidence type="ECO:0000256" key="7">
    <source>
        <dbReference type="ARBA" id="ARBA00022837"/>
    </source>
</evidence>
<dbReference type="InterPro" id="IPR029044">
    <property type="entry name" value="Nucleotide-diphossugar_trans"/>
</dbReference>
<keyword evidence="5 14" id="KW-0812">Transmembrane</keyword>
<evidence type="ECO:0000256" key="11">
    <source>
        <dbReference type="ARBA" id="ARBA00023136"/>
    </source>
</evidence>
<feature type="transmembrane region" description="Helical" evidence="14">
    <location>
        <begin position="971"/>
        <end position="994"/>
    </location>
</feature>
<evidence type="ECO:0000256" key="5">
    <source>
        <dbReference type="ARBA" id="ARBA00022692"/>
    </source>
</evidence>
<evidence type="ECO:0000256" key="2">
    <source>
        <dbReference type="ARBA" id="ARBA00004606"/>
    </source>
</evidence>
<dbReference type="PANTHER" id="PTHR31646:SF1">
    <property type="entry name" value="ALPHA-1,2-MANNOSYLTRANSFERASE MNN2"/>
    <property type="match status" value="1"/>
</dbReference>
<evidence type="ECO:0000256" key="6">
    <source>
        <dbReference type="ARBA" id="ARBA00022737"/>
    </source>
</evidence>
<keyword evidence="4" id="KW-0808">Transferase</keyword>
<protein>
    <recommendedName>
        <fullName evidence="15">Cadherin domain-containing protein</fullName>
    </recommendedName>
</protein>
<keyword evidence="6" id="KW-0677">Repeat</keyword>
<evidence type="ECO:0000256" key="8">
    <source>
        <dbReference type="ARBA" id="ARBA00022968"/>
    </source>
</evidence>
<keyword evidence="10" id="KW-0333">Golgi apparatus</keyword>
<dbReference type="CDD" id="cd11304">
    <property type="entry name" value="Cadherin_repeat"/>
    <property type="match status" value="1"/>
</dbReference>